<evidence type="ECO:0000256" key="1">
    <source>
        <dbReference type="SAM" id="MobiDB-lite"/>
    </source>
</evidence>
<name>A0ABM7GMX6_9GAMM</name>
<dbReference type="InterPro" id="IPR027463">
    <property type="entry name" value="AcrB_DN_DC_subdom"/>
</dbReference>
<dbReference type="EMBL" id="AP019416">
    <property type="protein sequence ID" value="BBI52056.1"/>
    <property type="molecule type" value="Genomic_DNA"/>
</dbReference>
<feature type="region of interest" description="Disordered" evidence="1">
    <location>
        <begin position="61"/>
        <end position="85"/>
    </location>
</feature>
<accession>A0ABM7GMX6</accession>
<dbReference type="Pfam" id="PF00873">
    <property type="entry name" value="ACR_tran"/>
    <property type="match status" value="1"/>
</dbReference>
<dbReference type="Proteomes" id="UP000289555">
    <property type="component" value="Chromosome"/>
</dbReference>
<evidence type="ECO:0000313" key="3">
    <source>
        <dbReference type="Proteomes" id="UP000289555"/>
    </source>
</evidence>
<organism evidence="2 3">
    <name type="scientific">Vreelandella olivaria</name>
    <dbReference type="NCBI Taxonomy" id="390919"/>
    <lineage>
        <taxon>Bacteria</taxon>
        <taxon>Pseudomonadati</taxon>
        <taxon>Pseudomonadota</taxon>
        <taxon>Gammaproteobacteria</taxon>
        <taxon>Oceanospirillales</taxon>
        <taxon>Halomonadaceae</taxon>
        <taxon>Vreelandella</taxon>
    </lineage>
</organism>
<dbReference type="PANTHER" id="PTHR32063:SF14">
    <property type="entry name" value="BLL4319 PROTEIN"/>
    <property type="match status" value="1"/>
</dbReference>
<dbReference type="Gene3D" id="3.30.2090.10">
    <property type="entry name" value="Multidrug efflux transporter AcrB TolC docking domain, DN and DC subdomains"/>
    <property type="match status" value="1"/>
</dbReference>
<proteinExistence type="predicted"/>
<evidence type="ECO:0000313" key="2">
    <source>
        <dbReference type="EMBL" id="BBI52056.1"/>
    </source>
</evidence>
<sequence length="85" mass="9414">MALESNYNETQPQLRVDIDYERAASLGVTVTEIGRTLEVLLGGRNVTRYVDNGEEYDVILEGDRGSQNSPRALDNIQVRSARTGS</sequence>
<dbReference type="SUPFAM" id="SSF82714">
    <property type="entry name" value="Multidrug efflux transporter AcrB TolC docking domain, DN and DC subdomains"/>
    <property type="match status" value="1"/>
</dbReference>
<gene>
    <name evidence="2" type="ORF">HORIV_44770</name>
</gene>
<dbReference type="InterPro" id="IPR001036">
    <property type="entry name" value="Acrflvin-R"/>
</dbReference>
<protein>
    <submittedName>
        <fullName evidence="2">Uncharacterized protein</fullName>
    </submittedName>
</protein>
<keyword evidence="3" id="KW-1185">Reference proteome</keyword>
<reference evidence="3" key="1">
    <citation type="journal article" date="2019" name="Microbiol. Resour. Announc.">
        <title>Complete Genome Sequence of Halomonas olivaria, a Moderately Halophilic Bacterium Isolated from Olive Processing Effluents, Obtained by Nanopore Sequencing.</title>
        <authorList>
            <person name="Nagata S."/>
            <person name="Ii K.M."/>
            <person name="Tsukimi T."/>
            <person name="Miura M.C."/>
            <person name="Galipon J."/>
            <person name="Arakawa K."/>
        </authorList>
    </citation>
    <scope>NUCLEOTIDE SEQUENCE [LARGE SCALE GENOMIC DNA]</scope>
    <source>
        <strain evidence="3">TYRC17</strain>
    </source>
</reference>
<dbReference type="PANTHER" id="PTHR32063">
    <property type="match status" value="1"/>
</dbReference>